<proteinExistence type="predicted"/>
<gene>
    <name evidence="3" type="ORF">L0M14_08280</name>
</gene>
<dbReference type="PANTHER" id="PTHR12049">
    <property type="entry name" value="PROTEIN ARGININE METHYLTRANSFERASE NDUFAF7, MITOCHONDRIAL"/>
    <property type="match status" value="1"/>
</dbReference>
<dbReference type="PANTHER" id="PTHR12049:SF7">
    <property type="entry name" value="PROTEIN ARGININE METHYLTRANSFERASE NDUFAF7, MITOCHONDRIAL"/>
    <property type="match status" value="1"/>
</dbReference>
<keyword evidence="1 3" id="KW-0489">Methyltransferase</keyword>
<evidence type="ECO:0000313" key="3">
    <source>
        <dbReference type="EMBL" id="UJF35118.1"/>
    </source>
</evidence>
<keyword evidence="2 3" id="KW-0808">Transferase</keyword>
<dbReference type="GO" id="GO:0008168">
    <property type="term" value="F:methyltransferase activity"/>
    <property type="evidence" value="ECO:0007669"/>
    <property type="project" value="UniProtKB-KW"/>
</dbReference>
<dbReference type="Proteomes" id="UP001649230">
    <property type="component" value="Chromosome"/>
</dbReference>
<dbReference type="Pfam" id="PF02636">
    <property type="entry name" value="Methyltransf_28"/>
    <property type="match status" value="1"/>
</dbReference>
<dbReference type="Gene3D" id="3.40.50.12710">
    <property type="match status" value="1"/>
</dbReference>
<dbReference type="RefSeq" id="WP_235121690.1">
    <property type="nucleotide sequence ID" value="NZ_CP090978.1"/>
</dbReference>
<keyword evidence="4" id="KW-1185">Reference proteome</keyword>
<organism evidence="3 4">
    <name type="scientific">Paenibacillus hexagrammi</name>
    <dbReference type="NCBI Taxonomy" id="2908839"/>
    <lineage>
        <taxon>Bacteria</taxon>
        <taxon>Bacillati</taxon>
        <taxon>Bacillota</taxon>
        <taxon>Bacilli</taxon>
        <taxon>Bacillales</taxon>
        <taxon>Paenibacillaceae</taxon>
        <taxon>Paenibacillus</taxon>
    </lineage>
</organism>
<dbReference type="EC" id="2.1.1.-" evidence="3"/>
<dbReference type="InterPro" id="IPR003788">
    <property type="entry name" value="NDUFAF7"/>
</dbReference>
<evidence type="ECO:0000256" key="2">
    <source>
        <dbReference type="ARBA" id="ARBA00022679"/>
    </source>
</evidence>
<accession>A0ABY3SMJ8</accession>
<protein>
    <submittedName>
        <fullName evidence="3">SAM-dependent methyltransferase</fullName>
        <ecNumber evidence="3">2.1.1.-</ecNumber>
    </submittedName>
</protein>
<dbReference type="EMBL" id="CP090978">
    <property type="protein sequence ID" value="UJF35118.1"/>
    <property type="molecule type" value="Genomic_DNA"/>
</dbReference>
<name>A0ABY3SMJ8_9BACL</name>
<dbReference type="SUPFAM" id="SSF53335">
    <property type="entry name" value="S-adenosyl-L-methionine-dependent methyltransferases"/>
    <property type="match status" value="1"/>
</dbReference>
<dbReference type="GO" id="GO:0032259">
    <property type="term" value="P:methylation"/>
    <property type="evidence" value="ECO:0007669"/>
    <property type="project" value="UniProtKB-KW"/>
</dbReference>
<evidence type="ECO:0000256" key="1">
    <source>
        <dbReference type="ARBA" id="ARBA00022603"/>
    </source>
</evidence>
<evidence type="ECO:0000313" key="4">
    <source>
        <dbReference type="Proteomes" id="UP001649230"/>
    </source>
</evidence>
<dbReference type="InterPro" id="IPR038375">
    <property type="entry name" value="NDUFAF7_sf"/>
</dbReference>
<reference evidence="3 4" key="1">
    <citation type="journal article" date="2024" name="Int. J. Syst. Evol. Microbiol.">
        <title>Paenibacillus hexagrammi sp. nov., a novel bacterium isolated from the gut content of Hexagrammos agrammus.</title>
        <authorList>
            <person name="Jung H.K."/>
            <person name="Kim D.G."/>
            <person name="Zin H."/>
            <person name="Park J."/>
            <person name="Jung H."/>
            <person name="Kim Y.O."/>
            <person name="Kong H.J."/>
            <person name="Kim J.W."/>
            <person name="Kim Y.S."/>
        </authorList>
    </citation>
    <scope>NUCLEOTIDE SEQUENCE [LARGE SCALE GENOMIC DNA]</scope>
    <source>
        <strain evidence="3 4">YPD9-1</strain>
    </source>
</reference>
<sequence length="276" mass="32359">MASHLLEEMKRIAPDLYDQLVYVMIESSNFHRGLQMEELVQHRDKVLFLEEWEESPSVDYMFVIANELLDAFPVHRLQYLDGHFLQSFIRWCEDKQSFEEIWLPVQDKRILDLLDEQKVQLTQGQIMELNLDASSWLTALYDRMGNGECIVIDYGDLQDELLASHRHQGTLLCYRKHQASGDFLHGLGQQDITSHVNFSQCIQAAEKAGFQDIRLQTQREFLVQQGILQKLQEHNDPNPFSDISRRNRTIRQLLLSDQMSELFKVWTAHKKNGPNE</sequence>
<dbReference type="InterPro" id="IPR029063">
    <property type="entry name" value="SAM-dependent_MTases_sf"/>
</dbReference>